<reference evidence="3 4" key="1">
    <citation type="submission" date="2016-07" db="EMBL/GenBank/DDBJ databases">
        <title>Pervasive Adenine N6-methylation of Active Genes in Fungi.</title>
        <authorList>
            <consortium name="DOE Joint Genome Institute"/>
            <person name="Mondo S.J."/>
            <person name="Dannebaum R.O."/>
            <person name="Kuo R.C."/>
            <person name="Labutti K."/>
            <person name="Haridas S."/>
            <person name="Kuo A."/>
            <person name="Salamov A."/>
            <person name="Ahrendt S.R."/>
            <person name="Lipzen A."/>
            <person name="Sullivan W."/>
            <person name="Andreopoulos W.B."/>
            <person name="Clum A."/>
            <person name="Lindquist E."/>
            <person name="Daum C."/>
            <person name="Ramamoorthy G.K."/>
            <person name="Gryganskyi A."/>
            <person name="Culley D."/>
            <person name="Magnuson J.K."/>
            <person name="James T.Y."/>
            <person name="O'Malley M.A."/>
            <person name="Stajich J.E."/>
            <person name="Spatafora J.W."/>
            <person name="Visel A."/>
            <person name="Grigoriev I.V."/>
        </authorList>
    </citation>
    <scope>NUCLEOTIDE SEQUENCE [LARGE SCALE GENOMIC DNA]</scope>
    <source>
        <strain evidence="3 4">CBS 115471</strain>
    </source>
</reference>
<comment type="caution">
    <text evidence="3">The sequence shown here is derived from an EMBL/GenBank/DDBJ whole genome shotgun (WGS) entry which is preliminary data.</text>
</comment>
<evidence type="ECO:0000256" key="2">
    <source>
        <dbReference type="SAM" id="Phobius"/>
    </source>
</evidence>
<dbReference type="Proteomes" id="UP000193144">
    <property type="component" value="Unassembled WGS sequence"/>
</dbReference>
<evidence type="ECO:0000313" key="3">
    <source>
        <dbReference type="EMBL" id="ORY11925.1"/>
    </source>
</evidence>
<keyword evidence="2" id="KW-1133">Transmembrane helix</keyword>
<protein>
    <submittedName>
        <fullName evidence="3">Uncharacterized protein</fullName>
    </submittedName>
</protein>
<feature type="region of interest" description="Disordered" evidence="1">
    <location>
        <begin position="125"/>
        <end position="193"/>
    </location>
</feature>
<sequence length="207" mass="21215">MRKIEKDILVAEDQEMVACLESFTSTFNMIGVAGAIIVQVAITALSLPRLAHSPSTSEACFVAGLITGSLSVFFACMMSPELKGLHDAKSTEGQNGQSTGGQQQPTEGAALPREGNADFVVTIPGEAVPSQGNDNIPQRADQVTGSSHQEAQESSVPGATSNAAPTPPAPGVSGSAANNNMPGNEKEIRAALAQLIKAQEDGARAGT</sequence>
<keyword evidence="2" id="KW-0472">Membrane</keyword>
<evidence type="ECO:0000256" key="1">
    <source>
        <dbReference type="SAM" id="MobiDB-lite"/>
    </source>
</evidence>
<name>A0A1Y1ZQ32_9PLEO</name>
<keyword evidence="2" id="KW-0812">Transmembrane</keyword>
<dbReference type="EMBL" id="MCFA01000056">
    <property type="protein sequence ID" value="ORY11925.1"/>
    <property type="molecule type" value="Genomic_DNA"/>
</dbReference>
<feature type="region of interest" description="Disordered" evidence="1">
    <location>
        <begin position="86"/>
        <end position="110"/>
    </location>
</feature>
<organism evidence="3 4">
    <name type="scientific">Clohesyomyces aquaticus</name>
    <dbReference type="NCBI Taxonomy" id="1231657"/>
    <lineage>
        <taxon>Eukaryota</taxon>
        <taxon>Fungi</taxon>
        <taxon>Dikarya</taxon>
        <taxon>Ascomycota</taxon>
        <taxon>Pezizomycotina</taxon>
        <taxon>Dothideomycetes</taxon>
        <taxon>Pleosporomycetidae</taxon>
        <taxon>Pleosporales</taxon>
        <taxon>Lindgomycetaceae</taxon>
        <taxon>Clohesyomyces</taxon>
    </lineage>
</organism>
<proteinExistence type="predicted"/>
<feature type="transmembrane region" description="Helical" evidence="2">
    <location>
        <begin position="26"/>
        <end position="47"/>
    </location>
</feature>
<gene>
    <name evidence="3" type="ORF">BCR34DRAFT_614334</name>
</gene>
<dbReference type="OrthoDB" id="4941332at2759"/>
<feature type="compositionally biased region" description="Low complexity" evidence="1">
    <location>
        <begin position="91"/>
        <end position="108"/>
    </location>
</feature>
<dbReference type="AlphaFoldDB" id="A0A1Y1ZQ32"/>
<accession>A0A1Y1ZQ32</accession>
<dbReference type="STRING" id="1231657.A0A1Y1ZQ32"/>
<evidence type="ECO:0000313" key="4">
    <source>
        <dbReference type="Proteomes" id="UP000193144"/>
    </source>
</evidence>
<feature type="compositionally biased region" description="Polar residues" evidence="1">
    <location>
        <begin position="130"/>
        <end position="155"/>
    </location>
</feature>
<feature type="transmembrane region" description="Helical" evidence="2">
    <location>
        <begin position="59"/>
        <end position="80"/>
    </location>
</feature>
<keyword evidence="4" id="KW-1185">Reference proteome</keyword>